<name>A0A5M9I2S2_9FIRM</name>
<organism evidence="8 9">
    <name type="scientific">Mediterraneibacter catenae</name>
    <dbReference type="NCBI Taxonomy" id="2594882"/>
    <lineage>
        <taxon>Bacteria</taxon>
        <taxon>Bacillati</taxon>
        <taxon>Bacillota</taxon>
        <taxon>Clostridia</taxon>
        <taxon>Lachnospirales</taxon>
        <taxon>Lachnospiraceae</taxon>
        <taxon>Mediterraneibacter</taxon>
    </lineage>
</organism>
<evidence type="ECO:0000256" key="1">
    <source>
        <dbReference type="ARBA" id="ARBA00000073"/>
    </source>
</evidence>
<accession>A0A5M9I2S2</accession>
<evidence type="ECO:0000256" key="4">
    <source>
        <dbReference type="ARBA" id="ARBA00031870"/>
    </source>
</evidence>
<dbReference type="SUPFAM" id="SSF55120">
    <property type="entry name" value="Pseudouridine synthase"/>
    <property type="match status" value="1"/>
</dbReference>
<dbReference type="Gene3D" id="3.10.290.10">
    <property type="entry name" value="RNA-binding S4 domain"/>
    <property type="match status" value="1"/>
</dbReference>
<dbReference type="InterPro" id="IPR020103">
    <property type="entry name" value="PsdUridine_synth_cat_dom_sf"/>
</dbReference>
<dbReference type="RefSeq" id="WP_150310679.1">
    <property type="nucleotide sequence ID" value="NZ_VMSO01000007.1"/>
</dbReference>
<dbReference type="PANTHER" id="PTHR21600:SF83">
    <property type="entry name" value="PSEUDOURIDYLATE SYNTHASE RPUSD4, MITOCHONDRIAL"/>
    <property type="match status" value="1"/>
</dbReference>
<dbReference type="Proteomes" id="UP000322025">
    <property type="component" value="Unassembled WGS sequence"/>
</dbReference>
<dbReference type="GO" id="GO:0000455">
    <property type="term" value="P:enzyme-directed rRNA pseudouridine synthesis"/>
    <property type="evidence" value="ECO:0007669"/>
    <property type="project" value="UniProtKB-ARBA"/>
</dbReference>
<evidence type="ECO:0000313" key="9">
    <source>
        <dbReference type="Proteomes" id="UP000322025"/>
    </source>
</evidence>
<evidence type="ECO:0000259" key="7">
    <source>
        <dbReference type="Pfam" id="PF00849"/>
    </source>
</evidence>
<dbReference type="InterPro" id="IPR050188">
    <property type="entry name" value="RluA_PseudoU_synthase"/>
</dbReference>
<comment type="caution">
    <text evidence="8">The sequence shown here is derived from an EMBL/GenBank/DDBJ whole genome shotgun (WGS) entry which is preliminary data.</text>
</comment>
<dbReference type="InterPro" id="IPR006145">
    <property type="entry name" value="PsdUridine_synth_RsuA/RluA"/>
</dbReference>
<evidence type="ECO:0000256" key="5">
    <source>
        <dbReference type="ARBA" id="ARBA00033164"/>
    </source>
</evidence>
<dbReference type="EMBL" id="VMSO01000007">
    <property type="protein sequence ID" value="KAA8501602.1"/>
    <property type="molecule type" value="Genomic_DNA"/>
</dbReference>
<keyword evidence="3" id="KW-0413">Isomerase</keyword>
<dbReference type="GO" id="GO:0120159">
    <property type="term" value="F:rRNA pseudouridine synthase activity"/>
    <property type="evidence" value="ECO:0007669"/>
    <property type="project" value="UniProtKB-ARBA"/>
</dbReference>
<dbReference type="CDD" id="cd00165">
    <property type="entry name" value="S4"/>
    <property type="match status" value="1"/>
</dbReference>
<dbReference type="OrthoDB" id="9807829at2"/>
<dbReference type="AlphaFoldDB" id="A0A5M9I2S2"/>
<proteinExistence type="inferred from homology"/>
<dbReference type="Pfam" id="PF00849">
    <property type="entry name" value="PseudoU_synth_2"/>
    <property type="match status" value="1"/>
</dbReference>
<keyword evidence="6" id="KW-0694">RNA-binding</keyword>
<comment type="catalytic activity">
    <reaction evidence="1">
        <text>a uridine in RNA = a pseudouridine in RNA</text>
        <dbReference type="Rhea" id="RHEA:48348"/>
        <dbReference type="Rhea" id="RHEA-COMP:12068"/>
        <dbReference type="Rhea" id="RHEA-COMP:12069"/>
        <dbReference type="ChEBI" id="CHEBI:65314"/>
        <dbReference type="ChEBI" id="CHEBI:65315"/>
    </reaction>
</comment>
<dbReference type="PANTHER" id="PTHR21600">
    <property type="entry name" value="MITOCHONDRIAL RNA PSEUDOURIDINE SYNTHASE"/>
    <property type="match status" value="1"/>
</dbReference>
<evidence type="ECO:0000256" key="6">
    <source>
        <dbReference type="PROSITE-ProRule" id="PRU00182"/>
    </source>
</evidence>
<gene>
    <name evidence="8" type="ORF">FNY66_06940</name>
</gene>
<reference evidence="8" key="1">
    <citation type="submission" date="2019-07" db="EMBL/GenBank/DDBJ databases">
        <authorList>
            <person name="Wongkuna S."/>
            <person name="Scaria J."/>
        </authorList>
    </citation>
    <scope>NUCLEOTIDE SEQUENCE [LARGE SCALE GENOMIC DNA]</scope>
    <source>
        <strain evidence="8">SW178</strain>
    </source>
</reference>
<dbReference type="Gene3D" id="3.30.2350.10">
    <property type="entry name" value="Pseudouridine synthase"/>
    <property type="match status" value="1"/>
</dbReference>
<dbReference type="GO" id="GO:0003723">
    <property type="term" value="F:RNA binding"/>
    <property type="evidence" value="ECO:0007669"/>
    <property type="project" value="UniProtKB-KW"/>
</dbReference>
<evidence type="ECO:0000256" key="3">
    <source>
        <dbReference type="ARBA" id="ARBA00023235"/>
    </source>
</evidence>
<evidence type="ECO:0000313" key="8">
    <source>
        <dbReference type="EMBL" id="KAA8501602.1"/>
    </source>
</evidence>
<keyword evidence="9" id="KW-1185">Reference proteome</keyword>
<feature type="domain" description="Pseudouridine synthase RsuA/RluA-like" evidence="7">
    <location>
        <begin position="96"/>
        <end position="255"/>
    </location>
</feature>
<dbReference type="InterPro" id="IPR036986">
    <property type="entry name" value="S4_RNA-bd_sf"/>
</dbReference>
<dbReference type="CDD" id="cd02869">
    <property type="entry name" value="PseudoU_synth_RluA_like"/>
    <property type="match status" value="1"/>
</dbReference>
<protein>
    <recommendedName>
        <fullName evidence="4">RNA pseudouridylate synthase</fullName>
    </recommendedName>
    <alternativeName>
        <fullName evidence="5">RNA-uridine isomerase</fullName>
    </alternativeName>
</protein>
<sequence length="339" mass="38353">MREIIIRPNEAGQRLDKFLTKYMALAPKSFFYKMLRKKNITLNGRKATGQEKLSVNDTVKLFLSDETIDKFTEKKTLHQPADIPPADLDILYEDRHTIFINKPVGMLSQKAAKNDISLVEYMIGYLLKSRQITEEELCTFHPSVCNRLDRNTSGIVAAGKTLAALQELSEMFRERSVKKYYLCLAAGTVTQGAHISGFLTKDPRTNTVIYSTSMTKGAARIETEYRPLSTGDNVTLLEVHLITGKTHQIRAHLASQGHPIIGDYKYGDRKINDRYRSEYGLTSQLLHSVRLCIPECTGTLSGLSGKVLTAPLPELFQRICEDKKIQRSFLKWPHGVQED</sequence>
<evidence type="ECO:0000256" key="2">
    <source>
        <dbReference type="ARBA" id="ARBA00010876"/>
    </source>
</evidence>
<comment type="similarity">
    <text evidence="2">Belongs to the pseudouridine synthase RluA family.</text>
</comment>
<dbReference type="PROSITE" id="PS50889">
    <property type="entry name" value="S4"/>
    <property type="match status" value="1"/>
</dbReference>